<dbReference type="PANTHER" id="PTHR39337">
    <property type="entry name" value="BLR5642 PROTEIN"/>
    <property type="match status" value="1"/>
</dbReference>
<comment type="caution">
    <text evidence="1">The sequence shown here is derived from an EMBL/GenBank/DDBJ whole genome shotgun (WGS) entry which is preliminary data.</text>
</comment>
<dbReference type="InterPro" id="IPR007438">
    <property type="entry name" value="DUF488"/>
</dbReference>
<dbReference type="Proteomes" id="UP000265715">
    <property type="component" value="Unassembled WGS sequence"/>
</dbReference>
<dbReference type="OrthoDB" id="9789109at2"/>
<dbReference type="Pfam" id="PF04343">
    <property type="entry name" value="DUF488"/>
    <property type="match status" value="1"/>
</dbReference>
<dbReference type="PANTHER" id="PTHR39337:SF1">
    <property type="entry name" value="BLR5642 PROTEIN"/>
    <property type="match status" value="1"/>
</dbReference>
<dbReference type="RefSeq" id="WP_119315641.1">
    <property type="nucleotide sequence ID" value="NZ_QXDL01000119.1"/>
</dbReference>
<keyword evidence="2" id="KW-1185">Reference proteome</keyword>
<dbReference type="PIRSF" id="PIRSF024492">
    <property type="entry name" value="UCP024492"/>
    <property type="match status" value="1"/>
</dbReference>
<evidence type="ECO:0000313" key="2">
    <source>
        <dbReference type="Proteomes" id="UP000265715"/>
    </source>
</evidence>
<sequence>MLYTLGHSNHSAGKFLELLRQHGIEAVADVRSQPVSRFSPHFRKRELERLLAEHGIAYVWLPGLGGRPQDPALRDAAGRPDYARMAASAAFGEGLEALKKLASGRRVAVLCSEEDPNRCHRRLLVVKALTGENPALAAEIYHIRKDGSAQAEAELARFDPPPGLW</sequence>
<dbReference type="EMBL" id="QXDL01000119">
    <property type="protein sequence ID" value="RIH82474.1"/>
    <property type="molecule type" value="Genomic_DNA"/>
</dbReference>
<name>A0A399ECV7_9DEIN</name>
<dbReference type="AlphaFoldDB" id="A0A399ECV7"/>
<gene>
    <name evidence="1" type="ORF">Mterra_02637</name>
</gene>
<protein>
    <recommendedName>
        <fullName evidence="3">DUF488 domain-containing protein</fullName>
    </recommendedName>
</protein>
<evidence type="ECO:0000313" key="1">
    <source>
        <dbReference type="EMBL" id="RIH82474.1"/>
    </source>
</evidence>
<reference evidence="1 2" key="1">
    <citation type="submission" date="2018-08" db="EMBL/GenBank/DDBJ databases">
        <title>Meiothermus terrae DSM 26712 genome sequencing project.</title>
        <authorList>
            <person name="Da Costa M.S."/>
            <person name="Albuquerque L."/>
            <person name="Raposo P."/>
            <person name="Froufe H.J.C."/>
            <person name="Barroso C.S."/>
            <person name="Egas C."/>
        </authorList>
    </citation>
    <scope>NUCLEOTIDE SEQUENCE [LARGE SCALE GENOMIC DNA]</scope>
    <source>
        <strain evidence="1 2">DSM 26712</strain>
    </source>
</reference>
<accession>A0A399ECV7</accession>
<evidence type="ECO:0008006" key="3">
    <source>
        <dbReference type="Google" id="ProtNLM"/>
    </source>
</evidence>
<proteinExistence type="predicted"/>
<organism evidence="1 2">
    <name type="scientific">Calidithermus terrae</name>
    <dbReference type="NCBI Taxonomy" id="1408545"/>
    <lineage>
        <taxon>Bacteria</taxon>
        <taxon>Thermotogati</taxon>
        <taxon>Deinococcota</taxon>
        <taxon>Deinococci</taxon>
        <taxon>Thermales</taxon>
        <taxon>Thermaceae</taxon>
        <taxon>Calidithermus</taxon>
    </lineage>
</organism>
<dbReference type="InterPro" id="IPR014519">
    <property type="entry name" value="UCP024492"/>
</dbReference>